<name>A0A3M7M998_9PLEO</name>
<keyword evidence="2" id="KW-0812">Transmembrane</keyword>
<dbReference type="PANTHER" id="PTHR35519:SF2">
    <property type="entry name" value="PH DOMAIN PROTEIN"/>
    <property type="match status" value="1"/>
</dbReference>
<keyword evidence="2" id="KW-0472">Membrane</keyword>
<dbReference type="PANTHER" id="PTHR35519">
    <property type="entry name" value="MEMBRANE PROTEINS"/>
    <property type="match status" value="1"/>
</dbReference>
<dbReference type="EMBL" id="KE747826">
    <property type="protein sequence ID" value="RMZ71085.1"/>
    <property type="molecule type" value="Genomic_DNA"/>
</dbReference>
<dbReference type="AlphaFoldDB" id="A0A3M7M998"/>
<dbReference type="InterPro" id="IPR025187">
    <property type="entry name" value="DUF4112"/>
</dbReference>
<feature type="transmembrane region" description="Helical" evidence="2">
    <location>
        <begin position="140"/>
        <end position="166"/>
    </location>
</feature>
<dbReference type="Pfam" id="PF13430">
    <property type="entry name" value="DUF4112"/>
    <property type="match status" value="1"/>
</dbReference>
<protein>
    <submittedName>
        <fullName evidence="3">Ph domain-containing</fullName>
    </submittedName>
</protein>
<feature type="region of interest" description="Disordered" evidence="1">
    <location>
        <begin position="202"/>
        <end position="277"/>
    </location>
</feature>
<dbReference type="Proteomes" id="UP000265663">
    <property type="component" value="Unassembled WGS sequence"/>
</dbReference>
<keyword evidence="4" id="KW-1185">Reference proteome</keyword>
<evidence type="ECO:0000313" key="4">
    <source>
        <dbReference type="Proteomes" id="UP000265663"/>
    </source>
</evidence>
<gene>
    <name evidence="3" type="ORF">GMOD_00005586</name>
</gene>
<reference evidence="3 4" key="1">
    <citation type="journal article" date="2014" name="PLoS ONE">
        <title>De novo Genome Assembly of the Fungal Plant Pathogen Pyrenophora semeniperda.</title>
        <authorList>
            <person name="Soliai M.M."/>
            <person name="Meyer S.E."/>
            <person name="Udall J.A."/>
            <person name="Elzinga D.E."/>
            <person name="Hermansen R.A."/>
            <person name="Bodily P.M."/>
            <person name="Hart A.A."/>
            <person name="Coleman C.E."/>
        </authorList>
    </citation>
    <scope>NUCLEOTIDE SEQUENCE [LARGE SCALE GENOMIC DNA]</scope>
    <source>
        <strain evidence="3 4">CCB06</strain>
        <tissue evidence="3">Mycelium</tissue>
    </source>
</reference>
<proteinExistence type="predicted"/>
<feature type="compositionally biased region" description="Basic and acidic residues" evidence="1">
    <location>
        <begin position="247"/>
        <end position="268"/>
    </location>
</feature>
<feature type="transmembrane region" description="Helical" evidence="2">
    <location>
        <begin position="97"/>
        <end position="120"/>
    </location>
</feature>
<evidence type="ECO:0000313" key="3">
    <source>
        <dbReference type="EMBL" id="RMZ71085.1"/>
    </source>
</evidence>
<keyword evidence="2" id="KW-1133">Transmembrane helix</keyword>
<sequence>MTLYSHHYTHQNSKLHITLNMANLVAKYAMKKALGKEMEKYRGKSAAGPYDPFYVEIPHPTKPGKTKKVKKDIPSYIPQHDANVLAKARKTAYRLDYALFNLFGMRFGYSSVIGILPVVGDAADSALALNLVRNMRQVECGLPATVLIMMLVNIAIDFLVGLVPLVGDLADAAIKANGKNVRLLEEHLDKVYKPKELVDKDARLPRESRPRPASVLVDFDQEQGHRDYDDEHENVRQPQRSYGGGRVPDEEMGFRHDTQRSRRDDRPSRNNTKSSRR</sequence>
<evidence type="ECO:0000256" key="2">
    <source>
        <dbReference type="SAM" id="Phobius"/>
    </source>
</evidence>
<organism evidence="3 4">
    <name type="scientific">Pyrenophora seminiperda CCB06</name>
    <dbReference type="NCBI Taxonomy" id="1302712"/>
    <lineage>
        <taxon>Eukaryota</taxon>
        <taxon>Fungi</taxon>
        <taxon>Dikarya</taxon>
        <taxon>Ascomycota</taxon>
        <taxon>Pezizomycotina</taxon>
        <taxon>Dothideomycetes</taxon>
        <taxon>Pleosporomycetidae</taxon>
        <taxon>Pleosporales</taxon>
        <taxon>Pleosporineae</taxon>
        <taxon>Pleosporaceae</taxon>
        <taxon>Pyrenophora</taxon>
    </lineage>
</organism>
<dbReference type="OrthoDB" id="2103474at2759"/>
<accession>A0A3M7M998</accession>
<evidence type="ECO:0000256" key="1">
    <source>
        <dbReference type="SAM" id="MobiDB-lite"/>
    </source>
</evidence>
<feature type="compositionally biased region" description="Basic and acidic residues" evidence="1">
    <location>
        <begin position="222"/>
        <end position="235"/>
    </location>
</feature>